<accession>A0A9Q1MCK2</accession>
<keyword evidence="3" id="KW-1185">Reference proteome</keyword>
<evidence type="ECO:0000313" key="2">
    <source>
        <dbReference type="EMBL" id="KAJ8556381.1"/>
    </source>
</evidence>
<dbReference type="AlphaFoldDB" id="A0A9Q1MCK2"/>
<dbReference type="EMBL" id="JAJAGQ010000008">
    <property type="protein sequence ID" value="KAJ8556381.1"/>
    <property type="molecule type" value="Genomic_DNA"/>
</dbReference>
<comment type="caution">
    <text evidence="2">The sequence shown here is derived from an EMBL/GenBank/DDBJ whole genome shotgun (WGS) entry which is preliminary data.</text>
</comment>
<feature type="compositionally biased region" description="Low complexity" evidence="1">
    <location>
        <begin position="37"/>
        <end position="47"/>
    </location>
</feature>
<evidence type="ECO:0000313" key="3">
    <source>
        <dbReference type="Proteomes" id="UP001152561"/>
    </source>
</evidence>
<feature type="region of interest" description="Disordered" evidence="1">
    <location>
        <begin position="35"/>
        <end position="63"/>
    </location>
</feature>
<organism evidence="2 3">
    <name type="scientific">Anisodus acutangulus</name>
    <dbReference type="NCBI Taxonomy" id="402998"/>
    <lineage>
        <taxon>Eukaryota</taxon>
        <taxon>Viridiplantae</taxon>
        <taxon>Streptophyta</taxon>
        <taxon>Embryophyta</taxon>
        <taxon>Tracheophyta</taxon>
        <taxon>Spermatophyta</taxon>
        <taxon>Magnoliopsida</taxon>
        <taxon>eudicotyledons</taxon>
        <taxon>Gunneridae</taxon>
        <taxon>Pentapetalae</taxon>
        <taxon>asterids</taxon>
        <taxon>lamiids</taxon>
        <taxon>Solanales</taxon>
        <taxon>Solanaceae</taxon>
        <taxon>Solanoideae</taxon>
        <taxon>Hyoscyameae</taxon>
        <taxon>Anisodus</taxon>
    </lineage>
</organism>
<reference evidence="3" key="1">
    <citation type="journal article" date="2023" name="Proc. Natl. Acad. Sci. U.S.A.">
        <title>Genomic and structural basis for evolution of tropane alkaloid biosynthesis.</title>
        <authorList>
            <person name="Wanga Y.-J."/>
            <person name="Taina T."/>
            <person name="Yua J.-Y."/>
            <person name="Lia J."/>
            <person name="Xua B."/>
            <person name="Chenc J."/>
            <person name="D'Auriad J.C."/>
            <person name="Huanga J.-P."/>
            <person name="Huanga S.-X."/>
        </authorList>
    </citation>
    <scope>NUCLEOTIDE SEQUENCE [LARGE SCALE GENOMIC DNA]</scope>
    <source>
        <strain evidence="3">cv. KIB-2019</strain>
    </source>
</reference>
<name>A0A9Q1MCK2_9SOLA</name>
<evidence type="ECO:0000256" key="1">
    <source>
        <dbReference type="SAM" id="MobiDB-lite"/>
    </source>
</evidence>
<protein>
    <submittedName>
        <fullName evidence="2">Uncharacterized protein</fullName>
    </submittedName>
</protein>
<gene>
    <name evidence="2" type="ORF">K7X08_029772</name>
</gene>
<sequence>MTPHPSPQHTRLHCGGTPVTLRFCFGEPISRRGGHTGADAGAAVADTRPPDGKHPCPGLNIRNTPETLRTQRRHAHLRIMTTKNGAHGCMLDFEDDSNDQIKSFADDEDDNGECK</sequence>
<proteinExistence type="predicted"/>
<dbReference type="Proteomes" id="UP001152561">
    <property type="component" value="Unassembled WGS sequence"/>
</dbReference>